<reference evidence="1 2" key="1">
    <citation type="submission" date="2019-02" db="EMBL/GenBank/DDBJ databases">
        <title>Deep-cultivation of Planctomycetes and their phenomic and genomic characterization uncovers novel biology.</title>
        <authorList>
            <person name="Wiegand S."/>
            <person name="Jogler M."/>
            <person name="Boedeker C."/>
            <person name="Pinto D."/>
            <person name="Vollmers J."/>
            <person name="Rivas-Marin E."/>
            <person name="Kohn T."/>
            <person name="Peeters S.H."/>
            <person name="Heuer A."/>
            <person name="Rast P."/>
            <person name="Oberbeckmann S."/>
            <person name="Bunk B."/>
            <person name="Jeske O."/>
            <person name="Meyerdierks A."/>
            <person name="Storesund J.E."/>
            <person name="Kallscheuer N."/>
            <person name="Luecker S."/>
            <person name="Lage O.M."/>
            <person name="Pohl T."/>
            <person name="Merkel B.J."/>
            <person name="Hornburger P."/>
            <person name="Mueller R.-W."/>
            <person name="Bruemmer F."/>
            <person name="Labrenz M."/>
            <person name="Spormann A.M."/>
            <person name="Op den Camp H."/>
            <person name="Overmann J."/>
            <person name="Amann R."/>
            <person name="Jetten M.S.M."/>
            <person name="Mascher T."/>
            <person name="Medema M.H."/>
            <person name="Devos D.P."/>
            <person name="Kaster A.-K."/>
            <person name="Ovreas L."/>
            <person name="Rohde M."/>
            <person name="Galperin M.Y."/>
            <person name="Jogler C."/>
        </authorList>
    </citation>
    <scope>NUCLEOTIDE SEQUENCE [LARGE SCALE GENOMIC DNA]</scope>
    <source>
        <strain evidence="1 2">Pla110</strain>
    </source>
</reference>
<sequence length="58" mass="6976">MNENNDLSENRDREYLTLAVVRMRMYSASVIDLNTEAIRSFPKRRGLHEAHRNWQELQ</sequence>
<protein>
    <submittedName>
        <fullName evidence="1">Uncharacterized protein</fullName>
    </submittedName>
</protein>
<evidence type="ECO:0000313" key="2">
    <source>
        <dbReference type="Proteomes" id="UP000317178"/>
    </source>
</evidence>
<keyword evidence="2" id="KW-1185">Reference proteome</keyword>
<dbReference type="Proteomes" id="UP000317178">
    <property type="component" value="Chromosome"/>
</dbReference>
<evidence type="ECO:0000313" key="1">
    <source>
        <dbReference type="EMBL" id="QDU82813.1"/>
    </source>
</evidence>
<gene>
    <name evidence="1" type="ORF">Pla110_45760</name>
</gene>
<dbReference type="EMBL" id="CP036281">
    <property type="protein sequence ID" value="QDU82813.1"/>
    <property type="molecule type" value="Genomic_DNA"/>
</dbReference>
<dbReference type="AlphaFoldDB" id="A0A518CUA5"/>
<accession>A0A518CUA5</accession>
<organism evidence="1 2">
    <name type="scientific">Polystyrenella longa</name>
    <dbReference type="NCBI Taxonomy" id="2528007"/>
    <lineage>
        <taxon>Bacteria</taxon>
        <taxon>Pseudomonadati</taxon>
        <taxon>Planctomycetota</taxon>
        <taxon>Planctomycetia</taxon>
        <taxon>Planctomycetales</taxon>
        <taxon>Planctomycetaceae</taxon>
        <taxon>Polystyrenella</taxon>
    </lineage>
</organism>
<name>A0A518CUA5_9PLAN</name>
<proteinExistence type="predicted"/>
<dbReference type="KEGG" id="plon:Pla110_45760"/>